<sequence length="426" mass="49053">MNGIHLHPHDIIDEGTDQIFTLLNVMGDIHYIFPQVNTIFERNPYPRGMLPHNSVHEFVQGEGTWHVPLDVKMIYGELYQKVDSGVQKGEDSIQLLKEASSNTSFKIIPWLNLLNGDFQGNLANNGVIDFRGNYTENWLCPNGPDVVPMWSKLIIALTEKYGYTNYLIDRIRFPDWAGKEVNPKGLFSCFCPHCKKRMETSGIIVSELIDTMNMVAAQLKSQDFQSAVSILHQSEIISKWIHFRQDSVSSFVEKLLNEIQKVNPHIQLWLDLWPPSYAWLLGQDYSRLTKVSNTLKHFPYHKLGGGADVQGFIEYFADTSAKQEKAFQAFLTFFNLQYNISYETFKENGYPISFVKNENDKVRALSEANTHIFSGIQMWNIEENHLIEALEAAKNSEADDVLYYCYGWANEKLFHTVGKWNKTKMK</sequence>
<evidence type="ECO:0000313" key="1">
    <source>
        <dbReference type="EMBL" id="MBS4194237.1"/>
    </source>
</evidence>
<organism evidence="1 2">
    <name type="scientific">Lederbergia citri</name>
    <dbReference type="NCBI Taxonomy" id="2833580"/>
    <lineage>
        <taxon>Bacteria</taxon>
        <taxon>Bacillati</taxon>
        <taxon>Bacillota</taxon>
        <taxon>Bacilli</taxon>
        <taxon>Bacillales</taxon>
        <taxon>Bacillaceae</taxon>
        <taxon>Lederbergia</taxon>
    </lineage>
</organism>
<gene>
    <name evidence="1" type="ORF">KHA97_03995</name>
</gene>
<evidence type="ECO:0000313" key="2">
    <source>
        <dbReference type="Proteomes" id="UP000681414"/>
    </source>
</evidence>
<dbReference type="RefSeq" id="WP_213123438.1">
    <property type="nucleotide sequence ID" value="NZ_JAGYPG010000001.1"/>
</dbReference>
<protein>
    <recommendedName>
        <fullName evidence="3">Glycosyl hydrolase-like 10 domain-containing protein</fullName>
    </recommendedName>
</protein>
<accession>A0A942YF88</accession>
<evidence type="ECO:0008006" key="3">
    <source>
        <dbReference type="Google" id="ProtNLM"/>
    </source>
</evidence>
<name>A0A942YF88_9BACI</name>
<dbReference type="Proteomes" id="UP000681414">
    <property type="component" value="Unassembled WGS sequence"/>
</dbReference>
<reference evidence="1 2" key="1">
    <citation type="submission" date="2021-05" db="EMBL/GenBank/DDBJ databases">
        <title>Novel Bacillus species.</title>
        <authorList>
            <person name="Liu G."/>
        </authorList>
    </citation>
    <scope>NUCLEOTIDE SEQUENCE [LARGE SCALE GENOMIC DNA]</scope>
    <source>
        <strain evidence="2">FJAT-49780</strain>
    </source>
</reference>
<proteinExistence type="predicted"/>
<dbReference type="AlphaFoldDB" id="A0A942YF88"/>
<dbReference type="EMBL" id="JAGYPG010000001">
    <property type="protein sequence ID" value="MBS4194237.1"/>
    <property type="molecule type" value="Genomic_DNA"/>
</dbReference>
<keyword evidence="2" id="KW-1185">Reference proteome</keyword>
<comment type="caution">
    <text evidence="1">The sequence shown here is derived from an EMBL/GenBank/DDBJ whole genome shotgun (WGS) entry which is preliminary data.</text>
</comment>
<dbReference type="Gene3D" id="3.20.20.80">
    <property type="entry name" value="Glycosidases"/>
    <property type="match status" value="1"/>
</dbReference>